<protein>
    <submittedName>
        <fullName evidence="2">Uncharacterized protein</fullName>
    </submittedName>
</protein>
<evidence type="ECO:0000313" key="3">
    <source>
        <dbReference type="Proteomes" id="UP000765509"/>
    </source>
</evidence>
<dbReference type="AlphaFoldDB" id="A0A9Q3CVP7"/>
<dbReference type="Proteomes" id="UP000765509">
    <property type="component" value="Unassembled WGS sequence"/>
</dbReference>
<sequence length="109" mass="12255">MPCISVEKLHKFLPECEKAPGSSKQLQVTKWMESIYGKENHDAFNSRMGENNPPPSKKVPKTAPVASRSSYNVKSQPQTQKRGKGNTLARATESQIFSMMPWKICFKSP</sequence>
<feature type="region of interest" description="Disordered" evidence="1">
    <location>
        <begin position="42"/>
        <end position="91"/>
    </location>
</feature>
<comment type="caution">
    <text evidence="2">The sequence shown here is derived from an EMBL/GenBank/DDBJ whole genome shotgun (WGS) entry which is preliminary data.</text>
</comment>
<name>A0A9Q3CVP7_9BASI</name>
<feature type="compositionally biased region" description="Polar residues" evidence="1">
    <location>
        <begin position="67"/>
        <end position="80"/>
    </location>
</feature>
<accession>A0A9Q3CVP7</accession>
<proteinExistence type="predicted"/>
<evidence type="ECO:0000256" key="1">
    <source>
        <dbReference type="SAM" id="MobiDB-lite"/>
    </source>
</evidence>
<organism evidence="2 3">
    <name type="scientific">Austropuccinia psidii MF-1</name>
    <dbReference type="NCBI Taxonomy" id="1389203"/>
    <lineage>
        <taxon>Eukaryota</taxon>
        <taxon>Fungi</taxon>
        <taxon>Dikarya</taxon>
        <taxon>Basidiomycota</taxon>
        <taxon>Pucciniomycotina</taxon>
        <taxon>Pucciniomycetes</taxon>
        <taxon>Pucciniales</taxon>
        <taxon>Sphaerophragmiaceae</taxon>
        <taxon>Austropuccinia</taxon>
    </lineage>
</organism>
<reference evidence="2" key="1">
    <citation type="submission" date="2021-03" db="EMBL/GenBank/DDBJ databases">
        <title>Draft genome sequence of rust myrtle Austropuccinia psidii MF-1, a brazilian biotype.</title>
        <authorList>
            <person name="Quecine M.C."/>
            <person name="Pachon D.M.R."/>
            <person name="Bonatelli M.L."/>
            <person name="Correr F.H."/>
            <person name="Franceschini L.M."/>
            <person name="Leite T.F."/>
            <person name="Margarido G.R.A."/>
            <person name="Almeida C.A."/>
            <person name="Ferrarezi J.A."/>
            <person name="Labate C.A."/>
        </authorList>
    </citation>
    <scope>NUCLEOTIDE SEQUENCE</scope>
    <source>
        <strain evidence="2">MF-1</strain>
    </source>
</reference>
<dbReference type="EMBL" id="AVOT02010018">
    <property type="protein sequence ID" value="MBW0489321.1"/>
    <property type="molecule type" value="Genomic_DNA"/>
</dbReference>
<evidence type="ECO:0000313" key="2">
    <source>
        <dbReference type="EMBL" id="MBW0489321.1"/>
    </source>
</evidence>
<keyword evidence="3" id="KW-1185">Reference proteome</keyword>
<gene>
    <name evidence="2" type="ORF">O181_029036</name>
</gene>